<dbReference type="GO" id="GO:0005634">
    <property type="term" value="C:nucleus"/>
    <property type="evidence" value="ECO:0007669"/>
    <property type="project" value="UniProtKB-SubCell"/>
</dbReference>
<comment type="caution">
    <text evidence="5">The sequence shown here is derived from an EMBL/GenBank/DDBJ whole genome shotgun (WGS) entry which is preliminary data.</text>
</comment>
<evidence type="ECO:0000256" key="4">
    <source>
        <dbReference type="SAM" id="MobiDB-lite"/>
    </source>
</evidence>
<feature type="region of interest" description="Disordered" evidence="4">
    <location>
        <begin position="1"/>
        <end position="22"/>
    </location>
</feature>
<dbReference type="AlphaFoldDB" id="A0ABD3EBZ3"/>
<dbReference type="PANTHER" id="PTHR13486">
    <property type="entry name" value="TELOMERE LENGTH AND SILENCING PROTEIN 1 TLS1 FAMILY MEMBER"/>
    <property type="match status" value="1"/>
</dbReference>
<feature type="compositionally biased region" description="Basic and acidic residues" evidence="4">
    <location>
        <begin position="71"/>
        <end position="81"/>
    </location>
</feature>
<dbReference type="Pfam" id="PF07052">
    <property type="entry name" value="Hep_59"/>
    <property type="match status" value="1"/>
</dbReference>
<feature type="compositionally biased region" description="Basic and acidic residues" evidence="4">
    <location>
        <begin position="216"/>
        <end position="238"/>
    </location>
</feature>
<feature type="compositionally biased region" description="Basic residues" evidence="4">
    <location>
        <begin position="267"/>
        <end position="279"/>
    </location>
</feature>
<comment type="similarity">
    <text evidence="2">Belongs to the TLS1 family.</text>
</comment>
<dbReference type="Proteomes" id="UP001632038">
    <property type="component" value="Unassembled WGS sequence"/>
</dbReference>
<evidence type="ECO:0000313" key="5">
    <source>
        <dbReference type="EMBL" id="KAL3650651.1"/>
    </source>
</evidence>
<feature type="region of interest" description="Disordered" evidence="4">
    <location>
        <begin position="45"/>
        <end position="81"/>
    </location>
</feature>
<dbReference type="PANTHER" id="PTHR13486:SF2">
    <property type="entry name" value="SPLICING FACTOR C9ORF78"/>
    <property type="match status" value="1"/>
</dbReference>
<sequence length="279" mass="31923">MKTKNFRKRNIEVEDEDEQHHEERVALTLEEVKFIQRLRGKKSGIPALLTPPTAAAVGSGTTNGSGLGRNMADKSEATDVEKDDLVLQDTFAQETAVLEEDPNMLRYVEQELAKKRGKNINEENQVENDVKRAEDELYKIPDHLKVKRRSSDENSTQWTTGIAEIQLPIEYKLKNIEETEAAKKLLQEKRLVGRAKAESSIPSSFSADFFQRGKDYAEKLKKDNPQQHNKDKGAEDNNKNGVESRNPESADGASRRQAATDEFMLNRFRKRERQRLVRR</sequence>
<dbReference type="EMBL" id="JAVIJP010000007">
    <property type="protein sequence ID" value="KAL3650651.1"/>
    <property type="molecule type" value="Genomic_DNA"/>
</dbReference>
<proteinExistence type="inferred from homology"/>
<evidence type="ECO:0000256" key="1">
    <source>
        <dbReference type="ARBA" id="ARBA00004123"/>
    </source>
</evidence>
<keyword evidence="3" id="KW-0539">Nucleus</keyword>
<accession>A0ABD3EBZ3</accession>
<evidence type="ECO:0000313" key="6">
    <source>
        <dbReference type="Proteomes" id="UP001632038"/>
    </source>
</evidence>
<gene>
    <name evidence="5" type="primary">CSU2</name>
    <name evidence="5" type="ORF">CASFOL_007054</name>
</gene>
<organism evidence="5 6">
    <name type="scientific">Castilleja foliolosa</name>
    <dbReference type="NCBI Taxonomy" id="1961234"/>
    <lineage>
        <taxon>Eukaryota</taxon>
        <taxon>Viridiplantae</taxon>
        <taxon>Streptophyta</taxon>
        <taxon>Embryophyta</taxon>
        <taxon>Tracheophyta</taxon>
        <taxon>Spermatophyta</taxon>
        <taxon>Magnoliopsida</taxon>
        <taxon>eudicotyledons</taxon>
        <taxon>Gunneridae</taxon>
        <taxon>Pentapetalae</taxon>
        <taxon>asterids</taxon>
        <taxon>lamiids</taxon>
        <taxon>Lamiales</taxon>
        <taxon>Orobanchaceae</taxon>
        <taxon>Pedicularideae</taxon>
        <taxon>Castillejinae</taxon>
        <taxon>Castilleja</taxon>
    </lineage>
</organism>
<evidence type="ECO:0000256" key="3">
    <source>
        <dbReference type="ARBA" id="ARBA00023242"/>
    </source>
</evidence>
<feature type="region of interest" description="Disordered" evidence="4">
    <location>
        <begin position="216"/>
        <end position="279"/>
    </location>
</feature>
<name>A0ABD3EBZ3_9LAMI</name>
<comment type="subcellular location">
    <subcellularLocation>
        <location evidence="1">Nucleus</location>
    </subcellularLocation>
</comment>
<protein>
    <submittedName>
        <fullName evidence="5">Protein COP1 SUPPRESSOR 2</fullName>
    </submittedName>
</protein>
<feature type="compositionally biased region" description="Low complexity" evidence="4">
    <location>
        <begin position="46"/>
        <end position="56"/>
    </location>
</feature>
<keyword evidence="6" id="KW-1185">Reference proteome</keyword>
<evidence type="ECO:0000256" key="2">
    <source>
        <dbReference type="ARBA" id="ARBA00007643"/>
    </source>
</evidence>
<reference evidence="6" key="1">
    <citation type="journal article" date="2024" name="IScience">
        <title>Strigolactones Initiate the Formation of Haustorium-like Structures in Castilleja.</title>
        <authorList>
            <person name="Buerger M."/>
            <person name="Peterson D."/>
            <person name="Chory J."/>
        </authorList>
    </citation>
    <scope>NUCLEOTIDE SEQUENCE [LARGE SCALE GENOMIC DNA]</scope>
</reference>
<dbReference type="InterPro" id="IPR010756">
    <property type="entry name" value="Tls1-like"/>
</dbReference>